<dbReference type="HOGENOM" id="CLU_150938_0_0_1"/>
<evidence type="ECO:0000259" key="1">
    <source>
        <dbReference type="PROSITE" id="PS50800"/>
    </source>
</evidence>
<dbReference type="Gramene" id="OB12G14040.1">
    <property type="protein sequence ID" value="OB12G14040.1"/>
    <property type="gene ID" value="OB12G14040"/>
</dbReference>
<dbReference type="InterPro" id="IPR003034">
    <property type="entry name" value="SAP_dom"/>
</dbReference>
<reference evidence="2" key="2">
    <citation type="submission" date="2013-04" db="UniProtKB">
        <authorList>
            <consortium name="EnsemblPlants"/>
        </authorList>
    </citation>
    <scope>IDENTIFICATION</scope>
</reference>
<protein>
    <recommendedName>
        <fullName evidence="1">SAP domain-containing protein</fullName>
    </recommendedName>
</protein>
<accession>J3NBP6</accession>
<dbReference type="EnsemblPlants" id="OB12G14040.1">
    <property type="protein sequence ID" value="OB12G14040.1"/>
    <property type="gene ID" value="OB12G14040"/>
</dbReference>
<name>J3NBP6_ORYBR</name>
<evidence type="ECO:0000313" key="3">
    <source>
        <dbReference type="Proteomes" id="UP000006038"/>
    </source>
</evidence>
<sequence>MLRELQALCRVHGLPTGGSSADLSARLATALLPARGDAAAPEVAGAKWGRKSCLKRPGSSGRSGPAKKVKFVLEEEAAADAG</sequence>
<dbReference type="PROSITE" id="PS50800">
    <property type="entry name" value="SAP"/>
    <property type="match status" value="1"/>
</dbReference>
<keyword evidence="3" id="KW-1185">Reference proteome</keyword>
<feature type="domain" description="SAP" evidence="1">
    <location>
        <begin position="1"/>
        <end position="31"/>
    </location>
</feature>
<evidence type="ECO:0000313" key="2">
    <source>
        <dbReference type="EnsemblPlants" id="OB12G14040.1"/>
    </source>
</evidence>
<reference evidence="2" key="1">
    <citation type="journal article" date="2013" name="Nat. Commun.">
        <title>Whole-genome sequencing of Oryza brachyantha reveals mechanisms underlying Oryza genome evolution.</title>
        <authorList>
            <person name="Chen J."/>
            <person name="Huang Q."/>
            <person name="Gao D."/>
            <person name="Wang J."/>
            <person name="Lang Y."/>
            <person name="Liu T."/>
            <person name="Li B."/>
            <person name="Bai Z."/>
            <person name="Luis Goicoechea J."/>
            <person name="Liang C."/>
            <person name="Chen C."/>
            <person name="Zhang W."/>
            <person name="Sun S."/>
            <person name="Liao Y."/>
            <person name="Zhang X."/>
            <person name="Yang L."/>
            <person name="Song C."/>
            <person name="Wang M."/>
            <person name="Shi J."/>
            <person name="Liu G."/>
            <person name="Liu J."/>
            <person name="Zhou H."/>
            <person name="Zhou W."/>
            <person name="Yu Q."/>
            <person name="An N."/>
            <person name="Chen Y."/>
            <person name="Cai Q."/>
            <person name="Wang B."/>
            <person name="Liu B."/>
            <person name="Min J."/>
            <person name="Huang Y."/>
            <person name="Wu H."/>
            <person name="Li Z."/>
            <person name="Zhang Y."/>
            <person name="Yin Y."/>
            <person name="Song W."/>
            <person name="Jiang J."/>
            <person name="Jackson S.A."/>
            <person name="Wing R.A."/>
            <person name="Wang J."/>
            <person name="Chen M."/>
        </authorList>
    </citation>
    <scope>NUCLEOTIDE SEQUENCE [LARGE SCALE GENOMIC DNA]</scope>
    <source>
        <strain evidence="2">cv. IRGC 101232</strain>
    </source>
</reference>
<dbReference type="Proteomes" id="UP000006038">
    <property type="component" value="Chromosome 12"/>
</dbReference>
<organism evidence="2">
    <name type="scientific">Oryza brachyantha</name>
    <name type="common">malo sina</name>
    <dbReference type="NCBI Taxonomy" id="4533"/>
    <lineage>
        <taxon>Eukaryota</taxon>
        <taxon>Viridiplantae</taxon>
        <taxon>Streptophyta</taxon>
        <taxon>Embryophyta</taxon>
        <taxon>Tracheophyta</taxon>
        <taxon>Spermatophyta</taxon>
        <taxon>Magnoliopsida</taxon>
        <taxon>Liliopsida</taxon>
        <taxon>Poales</taxon>
        <taxon>Poaceae</taxon>
        <taxon>BOP clade</taxon>
        <taxon>Oryzoideae</taxon>
        <taxon>Oryzeae</taxon>
        <taxon>Oryzinae</taxon>
        <taxon>Oryza</taxon>
    </lineage>
</organism>
<proteinExistence type="predicted"/>
<dbReference type="Pfam" id="PF02037">
    <property type="entry name" value="SAP"/>
    <property type="match status" value="1"/>
</dbReference>
<dbReference type="AlphaFoldDB" id="J3NBP6"/>